<feature type="region of interest" description="Disordered" evidence="2">
    <location>
        <begin position="1"/>
        <end position="68"/>
    </location>
</feature>
<keyword evidence="1" id="KW-0175">Coiled coil</keyword>
<evidence type="ECO:0000256" key="2">
    <source>
        <dbReference type="SAM" id="MobiDB-lite"/>
    </source>
</evidence>
<dbReference type="EMBL" id="LC738875">
    <property type="protein sequence ID" value="BDT62484.1"/>
    <property type="molecule type" value="Genomic_DNA"/>
</dbReference>
<reference evidence="3" key="1">
    <citation type="submission" date="2022-10" db="EMBL/GenBank/DDBJ databases">
        <title>Genome sequences of endogenous nimaviruses in decapod crustaceans.</title>
        <authorList>
            <person name="Kawato S."/>
            <person name="Nozaki R."/>
            <person name="Kondo H."/>
            <person name="Hirono I."/>
        </authorList>
    </citation>
    <scope>NUCLEOTIDE SEQUENCE</scope>
    <source>
        <strain evidence="3">Okinawa2016</strain>
    </source>
</reference>
<accession>A0A9C7BW16</accession>
<feature type="coiled-coil region" evidence="1">
    <location>
        <begin position="331"/>
        <end position="382"/>
    </location>
</feature>
<feature type="compositionally biased region" description="Polar residues" evidence="2">
    <location>
        <begin position="41"/>
        <end position="57"/>
    </location>
</feature>
<name>A0A9C7BW16_9VIRU</name>
<evidence type="ECO:0000313" key="3">
    <source>
        <dbReference type="EMBL" id="BDT62484.1"/>
    </source>
</evidence>
<evidence type="ECO:0008006" key="4">
    <source>
        <dbReference type="Google" id="ProtNLM"/>
    </source>
</evidence>
<evidence type="ECO:0000256" key="1">
    <source>
        <dbReference type="SAM" id="Coils"/>
    </source>
</evidence>
<protein>
    <recommendedName>
        <fullName evidence="4">Gag-like protein</fullName>
    </recommendedName>
</protein>
<sequence length="389" mass="43098">MAKVVPSGQRALAHGSDLVRQPNMVDHPATPIPSPQAGRATPNSYKTTLNTDGTPTNDRPRSPSADIAPENARCVNIRCVNENQSLRNLNPFILKKALDGQVKGSFDFVSKLRDGSLLVKVQLKSQIKDLLKVTQINDLNVKVTILIGPNTCKGVIFHRDLRAMEESEILEAMNGQRVLDVSCMTKMDGNVRVKTGLYFLTFSTPKIPSTVKIGFEIVQVRPYIHKPKRCNRCQKFGHTSFRCIDKDTDKFTCGKCTGPHDTTTCTEKTLKCANCGGPHQSGYAECCTLKKESETSLYMREYREDKKKVEGLANKPNTFYASAVTNNVPNASGVSQQLAAKDQEIAELKETIKDLLNQIEVLNKTIKEIAESTQQKQHLIEDDTKSNSG</sequence>
<proteinExistence type="predicted"/>
<organism evidence="3">
    <name type="scientific">Melicertus latisulcatus pemonivirus</name>
    <dbReference type="NCBI Taxonomy" id="2984278"/>
    <lineage>
        <taxon>Viruses</taxon>
        <taxon>Viruses incertae sedis</taxon>
        <taxon>Naldaviricetes</taxon>
        <taxon>Nimaviridae</taxon>
    </lineage>
</organism>